<evidence type="ECO:0000313" key="2">
    <source>
        <dbReference type="Proteomes" id="UP001148662"/>
    </source>
</evidence>
<dbReference type="EMBL" id="JANHOG010001716">
    <property type="protein sequence ID" value="KAJ3532697.1"/>
    <property type="molecule type" value="Genomic_DNA"/>
</dbReference>
<reference evidence="1" key="1">
    <citation type="submission" date="2022-07" db="EMBL/GenBank/DDBJ databases">
        <title>Genome Sequence of Phlebia brevispora.</title>
        <authorList>
            <person name="Buettner E."/>
        </authorList>
    </citation>
    <scope>NUCLEOTIDE SEQUENCE</scope>
    <source>
        <strain evidence="1">MPL23</strain>
    </source>
</reference>
<organism evidence="1 2">
    <name type="scientific">Phlebia brevispora</name>
    <dbReference type="NCBI Taxonomy" id="194682"/>
    <lineage>
        <taxon>Eukaryota</taxon>
        <taxon>Fungi</taxon>
        <taxon>Dikarya</taxon>
        <taxon>Basidiomycota</taxon>
        <taxon>Agaricomycotina</taxon>
        <taxon>Agaricomycetes</taxon>
        <taxon>Polyporales</taxon>
        <taxon>Meruliaceae</taxon>
        <taxon>Phlebia</taxon>
    </lineage>
</organism>
<keyword evidence="2" id="KW-1185">Reference proteome</keyword>
<comment type="caution">
    <text evidence="1">The sequence shown here is derived from an EMBL/GenBank/DDBJ whole genome shotgun (WGS) entry which is preliminary data.</text>
</comment>
<protein>
    <submittedName>
        <fullName evidence="1">Uncharacterized protein</fullName>
    </submittedName>
</protein>
<gene>
    <name evidence="1" type="ORF">NM688_g7386</name>
</gene>
<name>A0ACC1S5R0_9APHY</name>
<proteinExistence type="predicted"/>
<accession>A0ACC1S5R0</accession>
<dbReference type="Proteomes" id="UP001148662">
    <property type="component" value="Unassembled WGS sequence"/>
</dbReference>
<sequence length="188" mass="21462">METFDESYNCSFMDEPMPQVAPRRSPSPPSARRERVPQTLEIVSPDRHFKVNFSVNGVPGIPVVEAMSESVELDGGDDKPFTSNGSRQIRLVIKWPGYSDNKGWYIPVKERISATEETYITRKHFAAQVSERVKRFVKMNAKRQIRDSCKEWTLGNEPGAIKLEDLWLVSVTRASNNIYVAELEVQRS</sequence>
<evidence type="ECO:0000313" key="1">
    <source>
        <dbReference type="EMBL" id="KAJ3532697.1"/>
    </source>
</evidence>